<dbReference type="AlphaFoldDB" id="A0A0G1RRC5"/>
<organism evidence="1 2">
    <name type="scientific">Candidatus Collierbacteria bacterium GW2011_GWA2_46_26</name>
    <dbReference type="NCBI Taxonomy" id="1618381"/>
    <lineage>
        <taxon>Bacteria</taxon>
        <taxon>Candidatus Collieribacteriota</taxon>
    </lineage>
</organism>
<comment type="caution">
    <text evidence="1">The sequence shown here is derived from an EMBL/GenBank/DDBJ whole genome shotgun (WGS) entry which is preliminary data.</text>
</comment>
<sequence>MKNVTLYVPDFSAMTVELVEIVVQKAIIKVTKIETTVSTSSAKTAKGVSVVLHDFNLKPTKAVVVMSAIKLAVFLALEGKVPTKDIHITLHGSLSTDL</sequence>
<proteinExistence type="predicted"/>
<name>A0A0G1RRC5_9BACT</name>
<dbReference type="Proteomes" id="UP000034794">
    <property type="component" value="Unassembled WGS sequence"/>
</dbReference>
<evidence type="ECO:0000313" key="1">
    <source>
        <dbReference type="EMBL" id="KKU32513.1"/>
    </source>
</evidence>
<gene>
    <name evidence="1" type="ORF">UX47_C0010G0029</name>
</gene>
<protein>
    <submittedName>
        <fullName evidence="1">Uncharacterized protein</fullName>
    </submittedName>
</protein>
<evidence type="ECO:0000313" key="2">
    <source>
        <dbReference type="Proteomes" id="UP000034794"/>
    </source>
</evidence>
<dbReference type="EMBL" id="LCMI01000010">
    <property type="protein sequence ID" value="KKU32513.1"/>
    <property type="molecule type" value="Genomic_DNA"/>
</dbReference>
<reference evidence="1 2" key="1">
    <citation type="journal article" date="2015" name="Nature">
        <title>rRNA introns, odd ribosomes, and small enigmatic genomes across a large radiation of phyla.</title>
        <authorList>
            <person name="Brown C.T."/>
            <person name="Hug L.A."/>
            <person name="Thomas B.C."/>
            <person name="Sharon I."/>
            <person name="Castelle C.J."/>
            <person name="Singh A."/>
            <person name="Wilkins M.J."/>
            <person name="Williams K.H."/>
            <person name="Banfield J.F."/>
        </authorList>
    </citation>
    <scope>NUCLEOTIDE SEQUENCE [LARGE SCALE GENOMIC DNA]</scope>
</reference>
<accession>A0A0G1RRC5</accession>